<keyword evidence="1" id="KW-0812">Transmembrane</keyword>
<dbReference type="AlphaFoldDB" id="A0A8B6BNP4"/>
<dbReference type="InterPro" id="IPR027417">
    <property type="entry name" value="P-loop_NTPase"/>
</dbReference>
<protein>
    <recommendedName>
        <fullName evidence="2">Novel STAND NTPase 3 domain-containing protein</fullName>
    </recommendedName>
</protein>
<name>A0A8B6BNP4_MYTGA</name>
<evidence type="ECO:0000259" key="2">
    <source>
        <dbReference type="Pfam" id="PF20720"/>
    </source>
</evidence>
<gene>
    <name evidence="3" type="ORF">MGAL_10B044954</name>
</gene>
<dbReference type="EMBL" id="UYJE01000388">
    <property type="protein sequence ID" value="VDH92869.1"/>
    <property type="molecule type" value="Genomic_DNA"/>
</dbReference>
<evidence type="ECO:0000313" key="4">
    <source>
        <dbReference type="Proteomes" id="UP000596742"/>
    </source>
</evidence>
<keyword evidence="4" id="KW-1185">Reference proteome</keyword>
<feature type="domain" description="Novel STAND NTPase 3" evidence="2">
    <location>
        <begin position="328"/>
        <end position="479"/>
    </location>
</feature>
<keyword evidence="1" id="KW-0472">Membrane</keyword>
<dbReference type="SUPFAM" id="SSF52540">
    <property type="entry name" value="P-loop containing nucleoside triphosphate hydrolases"/>
    <property type="match status" value="1"/>
</dbReference>
<proteinExistence type="predicted"/>
<dbReference type="Pfam" id="PF20720">
    <property type="entry name" value="nSTAND3"/>
    <property type="match status" value="1"/>
</dbReference>
<dbReference type="OrthoDB" id="6099444at2759"/>
<accession>A0A8B6BNP4</accession>
<evidence type="ECO:0000313" key="3">
    <source>
        <dbReference type="EMBL" id="VDH92869.1"/>
    </source>
</evidence>
<organism evidence="3 4">
    <name type="scientific">Mytilus galloprovincialis</name>
    <name type="common">Mediterranean mussel</name>
    <dbReference type="NCBI Taxonomy" id="29158"/>
    <lineage>
        <taxon>Eukaryota</taxon>
        <taxon>Metazoa</taxon>
        <taxon>Spiralia</taxon>
        <taxon>Lophotrochozoa</taxon>
        <taxon>Mollusca</taxon>
        <taxon>Bivalvia</taxon>
        <taxon>Autobranchia</taxon>
        <taxon>Pteriomorphia</taxon>
        <taxon>Mytilida</taxon>
        <taxon>Mytiloidea</taxon>
        <taxon>Mytilidae</taxon>
        <taxon>Mytilinae</taxon>
        <taxon>Mytilus</taxon>
    </lineage>
</organism>
<keyword evidence="1" id="KW-1133">Transmembrane helix</keyword>
<dbReference type="InterPro" id="IPR049050">
    <property type="entry name" value="nSTAND3"/>
</dbReference>
<dbReference type="Proteomes" id="UP000596742">
    <property type="component" value="Unassembled WGS sequence"/>
</dbReference>
<evidence type="ECO:0000256" key="1">
    <source>
        <dbReference type="SAM" id="Phobius"/>
    </source>
</evidence>
<feature type="transmembrane region" description="Helical" evidence="1">
    <location>
        <begin position="281"/>
        <end position="307"/>
    </location>
</feature>
<sequence>MIFGQYSTLMQELERKSAGDFIGFMRMEPRIFKELCRESPLASQWHDNGTTVTRQKTRIYTMKWRCILLTVVYCVSCMCPPPALNTSYATKKCSSDPRSYHCLWDGLKDEFIDICVPPEYYTPGSYVVFQKALNAKRCPVSRYQPFAYWTNTENRCIYQKSNCTAEGQHLLSNSGTTTTDSTCRCDYRKGYSYLMRPEDPCNCKPNEEDCSCYLKFCNDDQALSPDYNCEVIESDVIRQYQCPRLVRSSDDETHHRNRTNVELTSNSFNNNIIRQPIDRFLVGRVLLGAIIVMIATFSVWFWVLVFAQEEKSDLSQLIDTSTVQSVTDTEAFKKAKKVFENNSILIIKGEHGSGKTSLAMQLSTLYRTNNYTVIVLDNTNVHLLNAIKYSFAKYVIVLEEWFDVCAKENKWPQSIINDLKNIQLATKCKAIVTVNSATYTDCEKLKSAGIWTEFNIVNLDQDDSFSIEDREKILLFHLDFHKRKINEIEIKKIINAQIAGAFPIQCSAFCSTNSYFELGYRFFILPQRGLIAKINELRTNGMENITDRVKYCTLVYILINPDNGLQLNDIDTKQINGICKYVFKQNCSNEALIKSASQSMRCIYLKCNESGDYFLRPVIHQAVLLSHAYIDFECLKQVLKNCDLEAIIDVLRPSTYVKLNEEETVLIVDKDKLRKGFDILAQRFAEACLQSEQLSETICEYIKSYKFSTVLQKTMTYLDNRLKKLTTENRVKLMISVTKRLTLNCSSLDLISYTPTDFALAWSIIVFKISDKMQFLTEIDELFLEKGNQSLLEGILKTIVDEHGNTILHYCILWWNIKENPLIERISKALRDSAFNYIHLSGKKSILIRNKKANMTALDFAAYFGNYEAVGDFLCHISRWYKIGPNDVSSLIEYAENGKANNIIQNCSSCKCVNNDVCGSISVNEQFCYDKTIEKLQTIRKGII</sequence>
<reference evidence="3" key="1">
    <citation type="submission" date="2018-11" db="EMBL/GenBank/DDBJ databases">
        <authorList>
            <person name="Alioto T."/>
            <person name="Alioto T."/>
        </authorList>
    </citation>
    <scope>NUCLEOTIDE SEQUENCE</scope>
</reference>
<comment type="caution">
    <text evidence="3">The sequence shown here is derived from an EMBL/GenBank/DDBJ whole genome shotgun (WGS) entry which is preliminary data.</text>
</comment>